<evidence type="ECO:0000313" key="2">
    <source>
        <dbReference type="Proteomes" id="UP001177670"/>
    </source>
</evidence>
<reference evidence="1" key="1">
    <citation type="submission" date="2021-10" db="EMBL/GenBank/DDBJ databases">
        <title>Melipona bicolor Genome sequencing and assembly.</title>
        <authorList>
            <person name="Araujo N.S."/>
            <person name="Arias M.C."/>
        </authorList>
    </citation>
    <scope>NUCLEOTIDE SEQUENCE</scope>
    <source>
        <strain evidence="1">USP_2M_L1-L4_2017</strain>
        <tissue evidence="1">Whole body</tissue>
    </source>
</reference>
<dbReference type="AlphaFoldDB" id="A0AA40KMD0"/>
<proteinExistence type="predicted"/>
<protein>
    <submittedName>
        <fullName evidence="1">Uncharacterized protein</fullName>
    </submittedName>
</protein>
<name>A0AA40KMD0_9HYME</name>
<dbReference type="Proteomes" id="UP001177670">
    <property type="component" value="Unassembled WGS sequence"/>
</dbReference>
<dbReference type="EMBL" id="JAHYIQ010000015">
    <property type="protein sequence ID" value="KAK1125836.1"/>
    <property type="molecule type" value="Genomic_DNA"/>
</dbReference>
<keyword evidence="2" id="KW-1185">Reference proteome</keyword>
<accession>A0AA40KMD0</accession>
<evidence type="ECO:0000313" key="1">
    <source>
        <dbReference type="EMBL" id="KAK1125836.1"/>
    </source>
</evidence>
<sequence length="124" mass="13920">MAATETTSGISYVQECWIEGFVKKRTSGRDFATIVMGGAHVNAKIPEQDTHISSVSFSANSHEFLARPANELASAFGNSRHKTAQDTPEIMMKKLRDVFDHEIHHRESYPLPLIRGSTQRYITQ</sequence>
<gene>
    <name evidence="1" type="ORF">K0M31_005374</name>
</gene>
<comment type="caution">
    <text evidence="1">The sequence shown here is derived from an EMBL/GenBank/DDBJ whole genome shotgun (WGS) entry which is preliminary data.</text>
</comment>
<organism evidence="1 2">
    <name type="scientific">Melipona bicolor</name>
    <dbReference type="NCBI Taxonomy" id="60889"/>
    <lineage>
        <taxon>Eukaryota</taxon>
        <taxon>Metazoa</taxon>
        <taxon>Ecdysozoa</taxon>
        <taxon>Arthropoda</taxon>
        <taxon>Hexapoda</taxon>
        <taxon>Insecta</taxon>
        <taxon>Pterygota</taxon>
        <taxon>Neoptera</taxon>
        <taxon>Endopterygota</taxon>
        <taxon>Hymenoptera</taxon>
        <taxon>Apocrita</taxon>
        <taxon>Aculeata</taxon>
        <taxon>Apoidea</taxon>
        <taxon>Anthophila</taxon>
        <taxon>Apidae</taxon>
        <taxon>Melipona</taxon>
    </lineage>
</organism>